<accession>A0A0K2TYU6</accession>
<dbReference type="InterPro" id="IPR026698">
    <property type="entry name" value="UPF_C3orf38"/>
</dbReference>
<dbReference type="PANTHER" id="PTHR21084:SF1">
    <property type="entry name" value="DENSE INCISORS"/>
    <property type="match status" value="1"/>
</dbReference>
<organism evidence="1">
    <name type="scientific">Lepeophtheirus salmonis</name>
    <name type="common">Salmon louse</name>
    <name type="synonym">Caligus salmonis</name>
    <dbReference type="NCBI Taxonomy" id="72036"/>
    <lineage>
        <taxon>Eukaryota</taxon>
        <taxon>Metazoa</taxon>
        <taxon>Ecdysozoa</taxon>
        <taxon>Arthropoda</taxon>
        <taxon>Crustacea</taxon>
        <taxon>Multicrustacea</taxon>
        <taxon>Hexanauplia</taxon>
        <taxon>Copepoda</taxon>
        <taxon>Siphonostomatoida</taxon>
        <taxon>Caligidae</taxon>
        <taxon>Lepeophtheirus</taxon>
    </lineage>
</organism>
<dbReference type="Pfam" id="PF15008">
    <property type="entry name" value="DUF4518"/>
    <property type="match status" value="1"/>
</dbReference>
<dbReference type="EMBL" id="HACA01013843">
    <property type="protein sequence ID" value="CDW31204.1"/>
    <property type="molecule type" value="Transcribed_RNA"/>
</dbReference>
<dbReference type="AlphaFoldDB" id="A0A0K2TYU6"/>
<evidence type="ECO:0000313" key="1">
    <source>
        <dbReference type="EMBL" id="CDW31204.1"/>
    </source>
</evidence>
<proteinExistence type="predicted"/>
<dbReference type="PANTHER" id="PTHR21084">
    <property type="entry name" value="DENSE INCISORS"/>
    <property type="match status" value="1"/>
</dbReference>
<sequence>MTHSSLVSGHRIETGEDSISCAMMEHDVDQGPTSFIEAFPSSSPFSSTFNGEAQEMANKFTQWFYDLLNELRDFGPQHFWKDASAKISVHRDGSVCSEDFSAVENGLDVCSAIKNVVLKYGIRFNPNNCPEGVSGDMDPHGLVIIRACGTLHNAATCCGVFHQRFGLIRDPLSSNSWKIKFTEATLVSKTVVNELPRLTHMEQLSAMAQS</sequence>
<name>A0A0K2TYU6_LEPSM</name>
<dbReference type="OrthoDB" id="6407068at2759"/>
<reference evidence="1" key="1">
    <citation type="submission" date="2014-05" db="EMBL/GenBank/DDBJ databases">
        <authorList>
            <person name="Chronopoulou M."/>
        </authorList>
    </citation>
    <scope>NUCLEOTIDE SEQUENCE</scope>
    <source>
        <tissue evidence="1">Whole organism</tissue>
    </source>
</reference>
<protein>
    <submittedName>
        <fullName evidence="1">CG13876 CG13876PAlike [Tribolium castaneum]</fullName>
    </submittedName>
</protein>